<dbReference type="InterPro" id="IPR003018">
    <property type="entry name" value="GAF"/>
</dbReference>
<dbReference type="GO" id="GO:0005524">
    <property type="term" value="F:ATP binding"/>
    <property type="evidence" value="ECO:0007669"/>
    <property type="project" value="UniProtKB-KW"/>
</dbReference>
<dbReference type="Pfam" id="PF02954">
    <property type="entry name" value="HTH_8"/>
    <property type="match status" value="1"/>
</dbReference>
<dbReference type="GO" id="GO:0000160">
    <property type="term" value="P:phosphorelay signal transduction system"/>
    <property type="evidence" value="ECO:0007669"/>
    <property type="project" value="UniProtKB-KW"/>
</dbReference>
<dbReference type="PANTHER" id="PTHR32071:SF77">
    <property type="entry name" value="TRANSCRIPTIONAL REGULATORY PROTEIN"/>
    <property type="match status" value="1"/>
</dbReference>
<keyword evidence="5" id="KW-0238">DNA-binding</keyword>
<accession>A0A1G4UNE4</accession>
<dbReference type="SMART" id="SM00382">
    <property type="entry name" value="AAA"/>
    <property type="match status" value="1"/>
</dbReference>
<evidence type="ECO:0000256" key="6">
    <source>
        <dbReference type="ARBA" id="ARBA00023159"/>
    </source>
</evidence>
<dbReference type="InterPro" id="IPR058031">
    <property type="entry name" value="AAA_lid_NorR"/>
</dbReference>
<dbReference type="PROSITE" id="PS50045">
    <property type="entry name" value="SIGMA54_INTERACT_4"/>
    <property type="match status" value="1"/>
</dbReference>
<dbReference type="GO" id="GO:0043565">
    <property type="term" value="F:sequence-specific DNA binding"/>
    <property type="evidence" value="ECO:0007669"/>
    <property type="project" value="InterPro"/>
</dbReference>
<dbReference type="Pfam" id="PF00158">
    <property type="entry name" value="Sigma54_activat"/>
    <property type="match status" value="1"/>
</dbReference>
<name>A0A1G4UNE4_9HYPH</name>
<dbReference type="InterPro" id="IPR009057">
    <property type="entry name" value="Homeodomain-like_sf"/>
</dbReference>
<evidence type="ECO:0000313" key="10">
    <source>
        <dbReference type="Proteomes" id="UP000198889"/>
    </source>
</evidence>
<organism evidence="9 10">
    <name type="scientific">Ancylobacter rudongensis</name>
    <dbReference type="NCBI Taxonomy" id="177413"/>
    <lineage>
        <taxon>Bacteria</taxon>
        <taxon>Pseudomonadati</taxon>
        <taxon>Pseudomonadota</taxon>
        <taxon>Alphaproteobacteria</taxon>
        <taxon>Hyphomicrobiales</taxon>
        <taxon>Xanthobacteraceae</taxon>
        <taxon>Ancylobacter</taxon>
    </lineage>
</organism>
<feature type="domain" description="Sigma-54 factor interaction" evidence="8">
    <location>
        <begin position="334"/>
        <end position="557"/>
    </location>
</feature>
<dbReference type="STRING" id="177413.SAMN05660859_4237"/>
<evidence type="ECO:0000256" key="2">
    <source>
        <dbReference type="ARBA" id="ARBA00022840"/>
    </source>
</evidence>
<evidence type="ECO:0000256" key="4">
    <source>
        <dbReference type="ARBA" id="ARBA00023015"/>
    </source>
</evidence>
<dbReference type="AlphaFoldDB" id="A0A1G4UNE4"/>
<evidence type="ECO:0000256" key="5">
    <source>
        <dbReference type="ARBA" id="ARBA00023125"/>
    </source>
</evidence>
<dbReference type="Gene3D" id="3.30.450.40">
    <property type="match status" value="1"/>
</dbReference>
<gene>
    <name evidence="9" type="ORF">SAMN05660859_4237</name>
</gene>
<evidence type="ECO:0000313" key="9">
    <source>
        <dbReference type="EMBL" id="SCW95084.1"/>
    </source>
</evidence>
<dbReference type="EMBL" id="FMTP01000009">
    <property type="protein sequence ID" value="SCW95084.1"/>
    <property type="molecule type" value="Genomic_DNA"/>
</dbReference>
<dbReference type="SUPFAM" id="SSF46689">
    <property type="entry name" value="Homeodomain-like"/>
    <property type="match status" value="1"/>
</dbReference>
<dbReference type="InterPro" id="IPR029016">
    <property type="entry name" value="GAF-like_dom_sf"/>
</dbReference>
<dbReference type="RefSeq" id="WP_162841843.1">
    <property type="nucleotide sequence ID" value="NZ_FMTP01000009.1"/>
</dbReference>
<dbReference type="SUPFAM" id="SSF52540">
    <property type="entry name" value="P-loop containing nucleoside triphosphate hydrolases"/>
    <property type="match status" value="1"/>
</dbReference>
<dbReference type="InterPro" id="IPR003593">
    <property type="entry name" value="AAA+_ATPase"/>
</dbReference>
<protein>
    <submittedName>
        <fullName evidence="9">Transcriptional regulator of acetoin/glycerol metabolism</fullName>
    </submittedName>
</protein>
<keyword evidence="4" id="KW-0805">Transcription regulation</keyword>
<dbReference type="Pfam" id="PF01590">
    <property type="entry name" value="GAF"/>
    <property type="match status" value="1"/>
</dbReference>
<keyword evidence="6" id="KW-0010">Activator</keyword>
<dbReference type="FunFam" id="3.40.50.300:FF:000006">
    <property type="entry name" value="DNA-binding transcriptional regulator NtrC"/>
    <property type="match status" value="1"/>
</dbReference>
<proteinExistence type="predicted"/>
<dbReference type="InterPro" id="IPR002078">
    <property type="entry name" value="Sigma_54_int"/>
</dbReference>
<keyword evidence="3" id="KW-0902">Two-component regulatory system</keyword>
<dbReference type="InterPro" id="IPR002197">
    <property type="entry name" value="HTH_Fis"/>
</dbReference>
<dbReference type="Pfam" id="PF25601">
    <property type="entry name" value="AAA_lid_14"/>
    <property type="match status" value="1"/>
</dbReference>
<dbReference type="Proteomes" id="UP000198889">
    <property type="component" value="Unassembled WGS sequence"/>
</dbReference>
<reference evidence="10" key="1">
    <citation type="submission" date="2016-10" db="EMBL/GenBank/DDBJ databases">
        <authorList>
            <person name="Varghese N."/>
            <person name="Submissions S."/>
        </authorList>
    </citation>
    <scope>NUCLEOTIDE SEQUENCE [LARGE SCALE GENOMIC DNA]</scope>
    <source>
        <strain evidence="10">CGMCC 1.1761</strain>
    </source>
</reference>
<sequence length="628" mass="67180">MPPLSHPPLSSVAHARAALEAGARLPGGALSPEIARSWERCLAGGLDPTRRPEEAVIAFAEVRTRREEQALLRRLALAQMQLLYEQIAGSDFMIAFADAGGVVLDALSDPHFADSEAGRSIVPGSVWLETGRGTNALGLALVERAPVAIYGREHFFACHGHLSCAAVPIFDPEDRLVGLLDASSSNEARQQHTHALVRMAAAAVENGLIVNGRPDVLLFALHPRAEYLDTLSAGLIALSPEGELISINRAARALLAGLDVSCGQPFDALFEPGLGRVVDELRRAGIARVRDRAGSLLSVACRRFAAPPVVAPPARRLPAPTTPATPLAAPAAAFVCEDPLLVRRMRGLAAATRERLAVHIHGETGTGKELMARHVHALSGRAGEFVAINCGAVPESLFIAELFGHDRGAFTNARSEGAPGLLRLADRGTLFLDEVGEIPLAAQATLLRFLDTMEVRALGGGKAATLDVQIVSATNRDLAAAVAAREFRADLYYRLNGLSIEIPPLRERGDFDAILRHLLARHAANVSMDEVVIERLRQRPWPGNIRELQSWLRRAAIEAEGEGVSLLDGADCGGEGAPTCAHCAPHALSRDRCRRIRETFAATGGNIQQTARRLGISRTTVYKHLEVG</sequence>
<evidence type="ECO:0000259" key="8">
    <source>
        <dbReference type="PROSITE" id="PS50045"/>
    </source>
</evidence>
<keyword evidence="1" id="KW-0547">Nucleotide-binding</keyword>
<evidence type="ECO:0000256" key="3">
    <source>
        <dbReference type="ARBA" id="ARBA00023012"/>
    </source>
</evidence>
<dbReference type="GO" id="GO:0006355">
    <property type="term" value="P:regulation of DNA-templated transcription"/>
    <property type="evidence" value="ECO:0007669"/>
    <property type="project" value="InterPro"/>
</dbReference>
<dbReference type="CDD" id="cd00009">
    <property type="entry name" value="AAA"/>
    <property type="match status" value="1"/>
</dbReference>
<keyword evidence="2" id="KW-0067">ATP-binding</keyword>
<dbReference type="Gene3D" id="1.10.10.60">
    <property type="entry name" value="Homeodomain-like"/>
    <property type="match status" value="1"/>
</dbReference>
<dbReference type="PANTHER" id="PTHR32071">
    <property type="entry name" value="TRANSCRIPTIONAL REGULATORY PROTEIN"/>
    <property type="match status" value="1"/>
</dbReference>
<evidence type="ECO:0000256" key="7">
    <source>
        <dbReference type="ARBA" id="ARBA00023163"/>
    </source>
</evidence>
<dbReference type="InterPro" id="IPR027417">
    <property type="entry name" value="P-loop_NTPase"/>
</dbReference>
<keyword evidence="7" id="KW-0804">Transcription</keyword>
<keyword evidence="10" id="KW-1185">Reference proteome</keyword>
<dbReference type="Gene3D" id="1.10.8.60">
    <property type="match status" value="1"/>
</dbReference>
<dbReference type="Gene3D" id="3.40.50.300">
    <property type="entry name" value="P-loop containing nucleotide triphosphate hydrolases"/>
    <property type="match status" value="1"/>
</dbReference>
<evidence type="ECO:0000256" key="1">
    <source>
        <dbReference type="ARBA" id="ARBA00022741"/>
    </source>
</evidence>